<dbReference type="Gene3D" id="3.40.630.30">
    <property type="match status" value="1"/>
</dbReference>
<evidence type="ECO:0000313" key="5">
    <source>
        <dbReference type="Proteomes" id="UP000218677"/>
    </source>
</evidence>
<keyword evidence="5" id="KW-1185">Reference proteome</keyword>
<evidence type="ECO:0000256" key="1">
    <source>
        <dbReference type="ARBA" id="ARBA00022679"/>
    </source>
</evidence>
<dbReference type="Proteomes" id="UP000218677">
    <property type="component" value="Unassembled WGS sequence"/>
</dbReference>
<dbReference type="Pfam" id="PF00583">
    <property type="entry name" value="Acetyltransf_1"/>
    <property type="match status" value="1"/>
</dbReference>
<accession>A0A2A4HQD8</accession>
<dbReference type="SUPFAM" id="SSF55729">
    <property type="entry name" value="Acyl-CoA N-acyltransferases (Nat)"/>
    <property type="match status" value="1"/>
</dbReference>
<name>A0A2A4HQD8_9GAMM</name>
<dbReference type="PROSITE" id="PS51186">
    <property type="entry name" value="GNAT"/>
    <property type="match status" value="1"/>
</dbReference>
<feature type="domain" description="N-acetyltransferase" evidence="3">
    <location>
        <begin position="179"/>
        <end position="328"/>
    </location>
</feature>
<gene>
    <name evidence="4" type="ORF">CPA45_07240</name>
</gene>
<sequence>MPLAKPHQHPSSSLSVIPCPSDKRREALLHLAAAHDSTQQQMLSIALKGMVNASDEEWQGLWVSYLDGQMNGAVWVQRLPGNMARLWLPRMQGETIPEGTSHGSPNVTGAPIHALLDAAHQWVKKHNIRLCHLELASQSHETEALLLQHDMQPLVTLAYLTCNSTRRLALNSEIFLSLQPFSKLSDVEQLDLLAAVGRDSLDSCALRDILSVQELLAGFYQQAPQAPQHWYAVSYQQALVGVLLLAARPALDRWELLLMGLTPEWRGQGLGRALLNNALSLTQQAGIAEVMLAVDELNLPARRIYQQAGFKTYAEQRLFAWKGGSELG</sequence>
<comment type="caution">
    <text evidence="4">The sequence shown here is derived from an EMBL/GenBank/DDBJ whole genome shotgun (WGS) entry which is preliminary data.</text>
</comment>
<evidence type="ECO:0000256" key="2">
    <source>
        <dbReference type="ARBA" id="ARBA00023315"/>
    </source>
</evidence>
<evidence type="ECO:0000313" key="4">
    <source>
        <dbReference type="EMBL" id="PCF96321.1"/>
    </source>
</evidence>
<dbReference type="CDD" id="cd04301">
    <property type="entry name" value="NAT_SF"/>
    <property type="match status" value="1"/>
</dbReference>
<keyword evidence="1 4" id="KW-0808">Transferase</keyword>
<reference evidence="5" key="1">
    <citation type="submission" date="2017-09" db="EMBL/GenBank/DDBJ databases">
        <authorList>
            <person name="Cho G.-S."/>
            <person name="Oguntoyinbo F.A."/>
            <person name="Cnockaert M."/>
            <person name="Kabisch J."/>
            <person name="Neve H."/>
            <person name="Bockelmann W."/>
            <person name="Wenning M."/>
            <person name="Franz C.M."/>
            <person name="Vandamme P."/>
        </authorList>
    </citation>
    <scope>NUCLEOTIDE SEQUENCE [LARGE SCALE GENOMIC DNA]</scope>
    <source>
        <strain evidence="5">MBT G8648</strain>
    </source>
</reference>
<dbReference type="GO" id="GO:0016747">
    <property type="term" value="F:acyltransferase activity, transferring groups other than amino-acyl groups"/>
    <property type="evidence" value="ECO:0007669"/>
    <property type="project" value="InterPro"/>
</dbReference>
<evidence type="ECO:0000259" key="3">
    <source>
        <dbReference type="PROSITE" id="PS51186"/>
    </source>
</evidence>
<dbReference type="InterPro" id="IPR050680">
    <property type="entry name" value="YpeA/RimI_acetyltransf"/>
</dbReference>
<dbReference type="PANTHER" id="PTHR43420">
    <property type="entry name" value="ACETYLTRANSFERASE"/>
    <property type="match status" value="1"/>
</dbReference>
<keyword evidence="2" id="KW-0012">Acyltransferase</keyword>
<dbReference type="EMBL" id="NWUX01000004">
    <property type="protein sequence ID" value="PCF96321.1"/>
    <property type="molecule type" value="Genomic_DNA"/>
</dbReference>
<dbReference type="AlphaFoldDB" id="A0A2A4HQD8"/>
<proteinExistence type="predicted"/>
<dbReference type="OrthoDB" id="1858440at2"/>
<organism evidence="4 5">
    <name type="scientific">Vreelandella nigrificans</name>
    <dbReference type="NCBI Taxonomy" id="2042704"/>
    <lineage>
        <taxon>Bacteria</taxon>
        <taxon>Pseudomonadati</taxon>
        <taxon>Pseudomonadota</taxon>
        <taxon>Gammaproteobacteria</taxon>
        <taxon>Oceanospirillales</taxon>
        <taxon>Halomonadaceae</taxon>
        <taxon>Vreelandella</taxon>
    </lineage>
</organism>
<dbReference type="InterPro" id="IPR000182">
    <property type="entry name" value="GNAT_dom"/>
</dbReference>
<dbReference type="InterPro" id="IPR016181">
    <property type="entry name" value="Acyl_CoA_acyltransferase"/>
</dbReference>
<protein>
    <submittedName>
        <fullName evidence="4">GNAT family N-acetyltransferase</fullName>
    </submittedName>
</protein>